<evidence type="ECO:0000256" key="1">
    <source>
        <dbReference type="PROSITE-ProRule" id="PRU00339"/>
    </source>
</evidence>
<name>A0A9K3PX84_9STRA</name>
<gene>
    <name evidence="4" type="ORF">IV203_026433</name>
</gene>
<dbReference type="InterPro" id="IPR058209">
    <property type="entry name" value="TPR_BSK1_C"/>
</dbReference>
<dbReference type="InterPro" id="IPR002110">
    <property type="entry name" value="Ankyrin_rpt"/>
</dbReference>
<feature type="compositionally biased region" description="Low complexity" evidence="2">
    <location>
        <begin position="358"/>
        <end position="367"/>
    </location>
</feature>
<dbReference type="SMART" id="SM00248">
    <property type="entry name" value="ANK"/>
    <property type="match status" value="4"/>
</dbReference>
<dbReference type="InterPro" id="IPR019734">
    <property type="entry name" value="TPR_rpt"/>
</dbReference>
<reference evidence="4" key="1">
    <citation type="journal article" date="2021" name="Sci. Rep.">
        <title>Diploid genomic architecture of Nitzschia inconspicua, an elite biomass production diatom.</title>
        <authorList>
            <person name="Oliver A."/>
            <person name="Podell S."/>
            <person name="Pinowska A."/>
            <person name="Traller J.C."/>
            <person name="Smith S.R."/>
            <person name="McClure R."/>
            <person name="Beliaev A."/>
            <person name="Bohutskyi P."/>
            <person name="Hill E.A."/>
            <person name="Rabines A."/>
            <person name="Zheng H."/>
            <person name="Allen L.Z."/>
            <person name="Kuo A."/>
            <person name="Grigoriev I.V."/>
            <person name="Allen A.E."/>
            <person name="Hazlebeck D."/>
            <person name="Allen E.E."/>
        </authorList>
    </citation>
    <scope>NUCLEOTIDE SEQUENCE</scope>
    <source>
        <strain evidence="4">Hildebrandi</strain>
    </source>
</reference>
<feature type="domain" description="Serine/threonine-protein kinase BSK1-like TPR repeats" evidence="3">
    <location>
        <begin position="398"/>
        <end position="476"/>
    </location>
</feature>
<sequence>MVTASNDHNFLIQLLKSAREGDTVALEKTVQEYLKYQPAETTVSQLLRRFRDKKKRSAIHLACQSPRKTHGSDDNKDIVEFFVENSEWFPDEESLVTLVKQKDVNGFTPLMLAAQHPDPLLAHQRVSCLLSHFPTLALARSKAGATALHYAAAAPTAPLPQTIQSLHTAAKVAIHTFSTNGGGTPLHWACSKKREKNDEDLLTIDALLQCGALVNAHEWKDKEESIYAVPPPILVAVAAKNETACQRLLQCDDIDLNVAIRRDNTLLHLLVKSNMTLSLGTTLQKLRSDKEICLSALEKKNLADLNPIEMAANEGRVDCVRLLMGGLNSENVSDDEATAYIQQCHKSKRHELDQNAETRSSSTSSATVPKLPRPIIDFEVQAQEQALSILSETKNISETNIQEALNRKERGNQHFGKKEWQEAYDCYTEAMQYNPSEATFYSNRSSCLWNLGRLEEALEDAFICRTLRPDWSKACYRLAVARLSLGYCQEAAMAAWEGLQLDPNNKELKILLQQCVVQGRERFRTTKGKAIK</sequence>
<feature type="repeat" description="TPR" evidence="1">
    <location>
        <begin position="404"/>
        <end position="437"/>
    </location>
</feature>
<evidence type="ECO:0000313" key="5">
    <source>
        <dbReference type="Proteomes" id="UP000693970"/>
    </source>
</evidence>
<dbReference type="AlphaFoldDB" id="A0A9K3PX84"/>
<dbReference type="InterPro" id="IPR051616">
    <property type="entry name" value="Cul2-RING_E3_ligase_SR"/>
</dbReference>
<accession>A0A9K3PX84</accession>
<dbReference type="Pfam" id="PF00023">
    <property type="entry name" value="Ank"/>
    <property type="match status" value="1"/>
</dbReference>
<dbReference type="PANTHER" id="PTHR46224">
    <property type="entry name" value="ANKYRIN REPEAT FAMILY PROTEIN"/>
    <property type="match status" value="1"/>
</dbReference>
<protein>
    <submittedName>
        <fullName evidence="4">TPR repeat-containing protein</fullName>
    </submittedName>
</protein>
<reference evidence="4" key="2">
    <citation type="submission" date="2021-04" db="EMBL/GenBank/DDBJ databases">
        <authorList>
            <person name="Podell S."/>
        </authorList>
    </citation>
    <scope>NUCLEOTIDE SEQUENCE</scope>
    <source>
        <strain evidence="4">Hildebrandi</strain>
    </source>
</reference>
<proteinExistence type="predicted"/>
<feature type="region of interest" description="Disordered" evidence="2">
    <location>
        <begin position="348"/>
        <end position="369"/>
    </location>
</feature>
<dbReference type="PANTHER" id="PTHR46224:SF6">
    <property type="entry name" value="ANKYRIN REPEAT FAMILY PROTEIN"/>
    <property type="match status" value="1"/>
</dbReference>
<dbReference type="Proteomes" id="UP000693970">
    <property type="component" value="Unassembled WGS sequence"/>
</dbReference>
<evidence type="ECO:0000256" key="2">
    <source>
        <dbReference type="SAM" id="MobiDB-lite"/>
    </source>
</evidence>
<organism evidence="4 5">
    <name type="scientific">Nitzschia inconspicua</name>
    <dbReference type="NCBI Taxonomy" id="303405"/>
    <lineage>
        <taxon>Eukaryota</taxon>
        <taxon>Sar</taxon>
        <taxon>Stramenopiles</taxon>
        <taxon>Ochrophyta</taxon>
        <taxon>Bacillariophyta</taxon>
        <taxon>Bacillariophyceae</taxon>
        <taxon>Bacillariophycidae</taxon>
        <taxon>Bacillariales</taxon>
        <taxon>Bacillariaceae</taxon>
        <taxon>Nitzschia</taxon>
    </lineage>
</organism>
<evidence type="ECO:0000259" key="3">
    <source>
        <dbReference type="Pfam" id="PF25575"/>
    </source>
</evidence>
<dbReference type="EMBL" id="JAGRRH010000010">
    <property type="protein sequence ID" value="KAG7363073.1"/>
    <property type="molecule type" value="Genomic_DNA"/>
</dbReference>
<comment type="caution">
    <text evidence="4">The sequence shown here is derived from an EMBL/GenBank/DDBJ whole genome shotgun (WGS) entry which is preliminary data.</text>
</comment>
<dbReference type="OrthoDB" id="20872at2759"/>
<evidence type="ECO:0000313" key="4">
    <source>
        <dbReference type="EMBL" id="KAG7363073.1"/>
    </source>
</evidence>
<dbReference type="Pfam" id="PF25575">
    <property type="entry name" value="TPR_BSK1_C"/>
    <property type="match status" value="1"/>
</dbReference>
<dbReference type="PROSITE" id="PS50005">
    <property type="entry name" value="TPR"/>
    <property type="match status" value="1"/>
</dbReference>
<dbReference type="SMART" id="SM00028">
    <property type="entry name" value="TPR"/>
    <property type="match status" value="3"/>
</dbReference>
<keyword evidence="5" id="KW-1185">Reference proteome</keyword>
<keyword evidence="1" id="KW-0802">TPR repeat</keyword>